<dbReference type="GO" id="GO:0005789">
    <property type="term" value="C:endoplasmic reticulum membrane"/>
    <property type="evidence" value="ECO:0007669"/>
    <property type="project" value="UniProtKB-SubCell"/>
</dbReference>
<comment type="similarity">
    <text evidence="8">Belongs to the TRAFAC class dynamin-like GTPase superfamily. GB1/RHD3 GTPase family. RHD3 subfamily.</text>
</comment>
<feature type="region of interest" description="Disordered" evidence="9">
    <location>
        <begin position="1"/>
        <end position="24"/>
    </location>
</feature>
<dbReference type="Gene3D" id="3.40.50.300">
    <property type="entry name" value="P-loop containing nucleotide triphosphate hydrolases"/>
    <property type="match status" value="1"/>
</dbReference>
<feature type="domain" description="GB1/RHD3-type G" evidence="11">
    <location>
        <begin position="69"/>
        <end position="306"/>
    </location>
</feature>
<dbReference type="FunFam" id="3.40.50.300:FF:000727">
    <property type="entry name" value="Protein SEY1 homolog"/>
    <property type="match status" value="1"/>
</dbReference>
<dbReference type="InterPro" id="IPR027417">
    <property type="entry name" value="P-loop_NTPase"/>
</dbReference>
<dbReference type="Pfam" id="PF05879">
    <property type="entry name" value="RHD3_GTPase"/>
    <property type="match status" value="1"/>
</dbReference>
<reference evidence="12" key="1">
    <citation type="submission" date="2022-03" db="EMBL/GenBank/DDBJ databases">
        <authorList>
            <person name="Legras J.-L."/>
            <person name="Devillers H."/>
            <person name="Grondin C."/>
        </authorList>
    </citation>
    <scope>NUCLEOTIDE SEQUENCE</scope>
    <source>
        <strain evidence="12">CLIB 1423</strain>
    </source>
</reference>
<evidence type="ECO:0000256" key="9">
    <source>
        <dbReference type="SAM" id="MobiDB-lite"/>
    </source>
</evidence>
<evidence type="ECO:0000256" key="4">
    <source>
        <dbReference type="ARBA" id="ARBA00022824"/>
    </source>
</evidence>
<sequence>MSEELSLPPPSLEEENVSTTSSSSSFVPIEFTTQDAIQVINEHKEFNDGILEYIKTTAPVNSETTGGIGNNYHIISVFGSQSTGKSTLLNKLFNTNFDVMDETNRQQTTKGIWMAYSPHISTTKSASKQTSNQLRENVFVMDVEGTDGRERGEDQDFERKAALFALSTSEILIINTWEQQIGLYQGANMGLLKTVFEVNLSLFGKSKLDSSNDHKVLLLFVIRDHIGTTSKESLSNTIKASLSTIWESLNKPSELQKFQFEDFFDLAFHTLSHKVLQADLFTTDVEHLGDKLIDVNDSEYLFKPEYHHSIPIDGWTMYAQQCWQQIDSNKDLDLPTQQILVAKFKCDEILNTVYEEFLVKYKANIQAPTKDLKSNDIDYEEVGLYMNDLFNDTLEDYDISASRYNNSVYEQKKLTLISKLNDSFKESFELYIQHLIDALLISFKESLKSKSRSNSNIRFVELIKVLKSNFIMDFNTKALLISLEGKLQFTNYERTLSTKFDEIIAQQQVNELNNIVNKSTKKLGSGLNKFVIQELSEPDESSWDKILSKFKETLKEILVKYEVGDDEGYDFGLGTSQELTQFTIDSIKFKSWTKFHEIVKKYISRENFLNILKERFEDKFRYDENGLPRLYQNVHELEINFKKSKDFALRIVPFVTIAKLSDDSEILPDFNVFDKQLQKKFQSVTINSLEIEENPLELDSDSDEDDEENELNFAILISETDKALVLSKFKRETDAVFVETNRSIVQHVTQIPYYIYLVILVLGWNEFLAVIRNPLLFSLILISSAGIYLLYTLNLLRPATIVVQKFVDECAAQGKAQLKQWLVDDHGMHANNLGKISGGRGGKETVEEIELDDLSPVDSE</sequence>
<keyword evidence="2 8" id="KW-0547">Nucleotide-binding</keyword>
<evidence type="ECO:0000256" key="1">
    <source>
        <dbReference type="ARBA" id="ARBA00022692"/>
    </source>
</evidence>
<comment type="caution">
    <text evidence="12">The sequence shown here is derived from an EMBL/GenBank/DDBJ whole genome shotgun (WGS) entry which is preliminary data.</text>
</comment>
<feature type="topological domain" description="Lumenal" evidence="8">
    <location>
        <begin position="772"/>
        <end position="774"/>
    </location>
</feature>
<keyword evidence="6 8" id="KW-0342">GTP-binding</keyword>
<evidence type="ECO:0000313" key="13">
    <source>
        <dbReference type="Proteomes" id="UP000837801"/>
    </source>
</evidence>
<dbReference type="OrthoDB" id="1597724at2759"/>
<proteinExistence type="inferred from homology"/>
<dbReference type="PROSITE" id="PS51715">
    <property type="entry name" value="G_GB1_RHD3"/>
    <property type="match status" value="1"/>
</dbReference>
<keyword evidence="13" id="KW-1185">Reference proteome</keyword>
<evidence type="ECO:0000256" key="3">
    <source>
        <dbReference type="ARBA" id="ARBA00022801"/>
    </source>
</evidence>
<evidence type="ECO:0000313" key="12">
    <source>
        <dbReference type="EMBL" id="CAH2351500.1"/>
    </source>
</evidence>
<dbReference type="PANTHER" id="PTHR45923">
    <property type="entry name" value="PROTEIN SEY1"/>
    <property type="match status" value="1"/>
</dbReference>
<comment type="subcellular location">
    <subcellularLocation>
        <location evidence="8">Endoplasmic reticulum membrane</location>
        <topology evidence="8">Multi-pass membrane protein</topology>
    </subcellularLocation>
    <text evidence="8">Enriched in the cortical ER. Concentrated in punctae along the ER tubules.</text>
</comment>
<feature type="transmembrane region" description="Helical" evidence="10">
    <location>
        <begin position="775"/>
        <end position="796"/>
    </location>
</feature>
<keyword evidence="5 8" id="KW-1133">Transmembrane helix</keyword>
<feature type="topological domain" description="Cytoplasmic" evidence="8">
    <location>
        <begin position="796"/>
        <end position="860"/>
    </location>
</feature>
<dbReference type="AlphaFoldDB" id="A0A9P0VWN7"/>
<dbReference type="PANTHER" id="PTHR45923:SF2">
    <property type="entry name" value="PROTEIN SEY1"/>
    <property type="match status" value="1"/>
</dbReference>
<feature type="binding site" evidence="8">
    <location>
        <begin position="79"/>
        <end position="86"/>
    </location>
    <ligand>
        <name>GTP</name>
        <dbReference type="ChEBI" id="CHEBI:37565"/>
    </ligand>
</feature>
<dbReference type="SUPFAM" id="SSF52540">
    <property type="entry name" value="P-loop containing nucleoside triphosphate hydrolases"/>
    <property type="match status" value="1"/>
</dbReference>
<dbReference type="CDD" id="cd01851">
    <property type="entry name" value="GBP"/>
    <property type="match status" value="1"/>
</dbReference>
<evidence type="ECO:0000256" key="8">
    <source>
        <dbReference type="HAMAP-Rule" id="MF_03109"/>
    </source>
</evidence>
<dbReference type="InterPro" id="IPR046758">
    <property type="entry name" value="Sey1/RHD3-like_3HB"/>
</dbReference>
<feature type="topological domain" description="Cytoplasmic" evidence="8">
    <location>
        <begin position="1"/>
        <end position="750"/>
    </location>
</feature>
<keyword evidence="7 8" id="KW-0472">Membrane</keyword>
<keyword evidence="3 8" id="KW-0378">Hydrolase</keyword>
<dbReference type="GO" id="GO:0005525">
    <property type="term" value="F:GTP binding"/>
    <property type="evidence" value="ECO:0007669"/>
    <property type="project" value="UniProtKB-UniRule"/>
</dbReference>
<dbReference type="InterPro" id="IPR008803">
    <property type="entry name" value="RHD3/Sey1"/>
</dbReference>
<evidence type="ECO:0000256" key="6">
    <source>
        <dbReference type="ARBA" id="ARBA00023134"/>
    </source>
</evidence>
<dbReference type="Pfam" id="PF20428">
    <property type="entry name" value="Sey1_3HB"/>
    <property type="match status" value="1"/>
</dbReference>
<evidence type="ECO:0000259" key="11">
    <source>
        <dbReference type="PROSITE" id="PS51715"/>
    </source>
</evidence>
<keyword evidence="4 8" id="KW-0256">Endoplasmic reticulum</keyword>
<dbReference type="InterPro" id="IPR030386">
    <property type="entry name" value="G_GB1_RHD3_dom"/>
</dbReference>
<accession>A0A9P0VWN7</accession>
<dbReference type="GO" id="GO:0003924">
    <property type="term" value="F:GTPase activity"/>
    <property type="evidence" value="ECO:0007669"/>
    <property type="project" value="UniProtKB-UniRule"/>
</dbReference>
<gene>
    <name evidence="8" type="primary">SEY1</name>
    <name evidence="12" type="ORF">CLIB1423_03S07690</name>
</gene>
<evidence type="ECO:0000256" key="5">
    <source>
        <dbReference type="ARBA" id="ARBA00022989"/>
    </source>
</evidence>
<dbReference type="GO" id="GO:0016320">
    <property type="term" value="P:endoplasmic reticulum membrane fusion"/>
    <property type="evidence" value="ECO:0007669"/>
    <property type="project" value="TreeGrafter"/>
</dbReference>
<name>A0A9P0VWN7_9ASCO</name>
<evidence type="ECO:0000256" key="7">
    <source>
        <dbReference type="ARBA" id="ARBA00023136"/>
    </source>
</evidence>
<evidence type="ECO:0000256" key="10">
    <source>
        <dbReference type="SAM" id="Phobius"/>
    </source>
</evidence>
<organism evidence="12 13">
    <name type="scientific">[Candida] railenensis</name>
    <dbReference type="NCBI Taxonomy" id="45579"/>
    <lineage>
        <taxon>Eukaryota</taxon>
        <taxon>Fungi</taxon>
        <taxon>Dikarya</taxon>
        <taxon>Ascomycota</taxon>
        <taxon>Saccharomycotina</taxon>
        <taxon>Pichiomycetes</taxon>
        <taxon>Debaryomycetaceae</taxon>
        <taxon>Kurtzmaniella</taxon>
    </lineage>
</organism>
<dbReference type="HAMAP" id="MF_03109">
    <property type="entry name" value="Sey1"/>
    <property type="match status" value="1"/>
</dbReference>
<evidence type="ECO:0000256" key="2">
    <source>
        <dbReference type="ARBA" id="ARBA00022741"/>
    </source>
</evidence>
<keyword evidence="1 8" id="KW-0812">Transmembrane</keyword>
<protein>
    <submittedName>
        <fullName evidence="12">Protein Sey1p</fullName>
    </submittedName>
</protein>
<dbReference type="Proteomes" id="UP000837801">
    <property type="component" value="Unassembled WGS sequence"/>
</dbReference>
<dbReference type="EMBL" id="CAKXYY010000003">
    <property type="protein sequence ID" value="CAH2351500.1"/>
    <property type="molecule type" value="Genomic_DNA"/>
</dbReference>